<feature type="transmembrane region" description="Helical" evidence="8">
    <location>
        <begin position="750"/>
        <end position="769"/>
    </location>
</feature>
<organism evidence="9 10">
    <name type="scientific">Nocardia pulmonis</name>
    <dbReference type="NCBI Taxonomy" id="2951408"/>
    <lineage>
        <taxon>Bacteria</taxon>
        <taxon>Bacillati</taxon>
        <taxon>Actinomycetota</taxon>
        <taxon>Actinomycetes</taxon>
        <taxon>Mycobacteriales</taxon>
        <taxon>Nocardiaceae</taxon>
        <taxon>Nocardia</taxon>
    </lineage>
</organism>
<dbReference type="GO" id="GO:0005886">
    <property type="term" value="C:plasma membrane"/>
    <property type="evidence" value="ECO:0007669"/>
    <property type="project" value="UniProtKB-SubCell"/>
</dbReference>
<evidence type="ECO:0000256" key="3">
    <source>
        <dbReference type="ARBA" id="ARBA00022475"/>
    </source>
</evidence>
<dbReference type="PANTHER" id="PTHR32243">
    <property type="entry name" value="MALTOSE TRANSPORT SYSTEM PERMEASE-RELATED"/>
    <property type="match status" value="1"/>
</dbReference>
<dbReference type="Proteomes" id="UP001139157">
    <property type="component" value="Unassembled WGS sequence"/>
</dbReference>
<evidence type="ECO:0000256" key="2">
    <source>
        <dbReference type="ARBA" id="ARBA00022448"/>
    </source>
</evidence>
<evidence type="ECO:0000313" key="9">
    <source>
        <dbReference type="EMBL" id="MCM6772301.1"/>
    </source>
</evidence>
<feature type="transmembrane region" description="Helical" evidence="8">
    <location>
        <begin position="847"/>
        <end position="867"/>
    </location>
</feature>
<accession>A0A9X2IWW6</accession>
<proteinExistence type="predicted"/>
<evidence type="ECO:0000256" key="4">
    <source>
        <dbReference type="ARBA" id="ARBA00022692"/>
    </source>
</evidence>
<keyword evidence="3" id="KW-1003">Cell membrane</keyword>
<feature type="transmembrane region" description="Helical" evidence="8">
    <location>
        <begin position="789"/>
        <end position="810"/>
    </location>
</feature>
<keyword evidence="4 8" id="KW-0812">Transmembrane</keyword>
<name>A0A9X2IWW6_9NOCA</name>
<comment type="caution">
    <text evidence="9">The sequence shown here is derived from an EMBL/GenBank/DDBJ whole genome shotgun (WGS) entry which is preliminary data.</text>
</comment>
<dbReference type="PANTHER" id="PTHR32243:SF24">
    <property type="entry name" value="DIACETYLCHITOBIOSE UPTAKE SYSTEM PERMEASE PROTEIN NGCG"/>
    <property type="match status" value="1"/>
</dbReference>
<feature type="transmembrane region" description="Helical" evidence="8">
    <location>
        <begin position="629"/>
        <end position="653"/>
    </location>
</feature>
<dbReference type="EMBL" id="JAMRXG010000001">
    <property type="protein sequence ID" value="MCM6772301.1"/>
    <property type="molecule type" value="Genomic_DNA"/>
</dbReference>
<evidence type="ECO:0000256" key="5">
    <source>
        <dbReference type="ARBA" id="ARBA00022989"/>
    </source>
</evidence>
<feature type="transmembrane region" description="Helical" evidence="8">
    <location>
        <begin position="261"/>
        <end position="280"/>
    </location>
</feature>
<feature type="transmembrane region" description="Helical" evidence="8">
    <location>
        <begin position="414"/>
        <end position="436"/>
    </location>
</feature>
<feature type="transmembrane region" description="Helical" evidence="8">
    <location>
        <begin position="235"/>
        <end position="254"/>
    </location>
</feature>
<feature type="transmembrane region" description="Helical" evidence="8">
    <location>
        <begin position="526"/>
        <end position="542"/>
    </location>
</feature>
<dbReference type="Gene3D" id="1.10.3720.10">
    <property type="entry name" value="MetI-like"/>
    <property type="match status" value="2"/>
</dbReference>
<feature type="compositionally biased region" description="Polar residues" evidence="7">
    <location>
        <begin position="221"/>
        <end position="230"/>
    </location>
</feature>
<feature type="transmembrane region" description="Helical" evidence="8">
    <location>
        <begin position="343"/>
        <end position="365"/>
    </location>
</feature>
<evidence type="ECO:0000256" key="1">
    <source>
        <dbReference type="ARBA" id="ARBA00004651"/>
    </source>
</evidence>
<protein>
    <recommendedName>
        <fullName evidence="11">Alpha-glucoside transport system permease protein</fullName>
    </recommendedName>
</protein>
<feature type="transmembrane region" description="Helical" evidence="8">
    <location>
        <begin position="316"/>
        <end position="337"/>
    </location>
</feature>
<feature type="transmembrane region" description="Helical" evidence="8">
    <location>
        <begin position="377"/>
        <end position="399"/>
    </location>
</feature>
<dbReference type="InterPro" id="IPR050901">
    <property type="entry name" value="BP-dep_ABC_trans_perm"/>
</dbReference>
<comment type="subcellular location">
    <subcellularLocation>
        <location evidence="1">Cell membrane</location>
        <topology evidence="1">Multi-pass membrane protein</topology>
    </subcellularLocation>
</comment>
<sequence length="881" mass="91970">MSSWHLDTDGLTLELAPRRPAGPLIRGRYLHRLAAAALQIPAAVLILGVLVVPATATVITAAETRAGAVILLACAIVVAAAAVVDRLRRSGWRPGRAAGWASAALLALAATTALLVHPPGTSFGARAVGSGIPAVQSADRASEPALSPETAVEAANYPFREGVSTVGAPGVTSPPGERAAQGPVPPASAVTASSGVPAVEELPIRSEMPARASGTPPDRPTAQSNSTRDQWSPPAAWLAAGVLAAAAVTSLWWPRVMRGRWLLPVSAIVLVVPTELLFAARQRPGLMVWSAVVLCVATGSALLWRRISPSRSELALAAVPAVAAAVAGMGVVAVGLSDAGRQAYAITIVWVLGALGVLLPVAVWAAWGRGRRRWWPWWPLVVPFGISAFVAGLAFRLIFEPPVDAVGGVGGQLVLYAVMLGAAFVWTWFGALFVLLRAAVDGIAADPVRSAYLHERTGARRWLRLLGLLDPVLLILGLVVAVAAARIFDVVLIAVPGPGQYVLNSATVHWWRLTSDPGLGQVGAEAYSLPLAIVVGLGAWLLQSGTIRHRTRWPRPDPRPIPVRLRLRRPRWASGWTGRAAATRMGATVEARLARFTGAGVAAGAGRVVRAVAMRIGAAAVLAARAGGLWLRVGVVALLMLSPLAVLAAVSWFGPDGAALTGPESVWRDDELWQALLQTAWVAGFSTLLTVTAALPPAYYAAALDPDGRRSRLIVVALVVLAVMPAQMYVGRIRAFVDDYGLAGTSMPLILTHAALGLPIAILILRGALLSPPDLPADAGRGPVDASLVLRRVGAAAGPALVAVAVLQLVQVWNDFFVGLLVSGADASPWSLLLWSEARQFHENVAHLAAGALLSAVPPVVLLLATWRRFLVPGLTGGVLR</sequence>
<feature type="region of interest" description="Disordered" evidence="7">
    <location>
        <begin position="165"/>
        <end position="231"/>
    </location>
</feature>
<evidence type="ECO:0000256" key="8">
    <source>
        <dbReference type="SAM" id="Phobius"/>
    </source>
</evidence>
<evidence type="ECO:0008006" key="11">
    <source>
        <dbReference type="Google" id="ProtNLM"/>
    </source>
</evidence>
<dbReference type="AlphaFoldDB" id="A0A9X2IWW6"/>
<feature type="transmembrane region" description="Helical" evidence="8">
    <location>
        <begin position="465"/>
        <end position="488"/>
    </location>
</feature>
<feature type="transmembrane region" description="Helical" evidence="8">
    <location>
        <begin position="66"/>
        <end position="85"/>
    </location>
</feature>
<dbReference type="SUPFAM" id="SSF161098">
    <property type="entry name" value="MetI-like"/>
    <property type="match status" value="2"/>
</dbReference>
<gene>
    <name evidence="9" type="ORF">NDR86_02290</name>
</gene>
<feature type="transmembrane region" description="Helical" evidence="8">
    <location>
        <begin position="286"/>
        <end position="304"/>
    </location>
</feature>
<reference evidence="9" key="1">
    <citation type="submission" date="2022-06" db="EMBL/GenBank/DDBJ databases">
        <title>Novel species in genus nocardia.</title>
        <authorList>
            <person name="Li F."/>
        </authorList>
    </citation>
    <scope>NUCLEOTIDE SEQUENCE</scope>
    <source>
        <strain evidence="9">CDC141</strain>
    </source>
</reference>
<dbReference type="InterPro" id="IPR035906">
    <property type="entry name" value="MetI-like_sf"/>
</dbReference>
<evidence type="ECO:0000313" key="10">
    <source>
        <dbReference type="Proteomes" id="UP001139157"/>
    </source>
</evidence>
<feature type="transmembrane region" description="Helical" evidence="8">
    <location>
        <begin position="673"/>
        <end position="701"/>
    </location>
</feature>
<evidence type="ECO:0000256" key="6">
    <source>
        <dbReference type="ARBA" id="ARBA00023136"/>
    </source>
</evidence>
<keyword evidence="10" id="KW-1185">Reference proteome</keyword>
<keyword evidence="6 8" id="KW-0472">Membrane</keyword>
<dbReference type="RefSeq" id="WP_251909164.1">
    <property type="nucleotide sequence ID" value="NZ_JAMRXG010000001.1"/>
</dbReference>
<feature type="transmembrane region" description="Helical" evidence="8">
    <location>
        <begin position="713"/>
        <end position="730"/>
    </location>
</feature>
<keyword evidence="5 8" id="KW-1133">Transmembrane helix</keyword>
<evidence type="ECO:0000256" key="7">
    <source>
        <dbReference type="SAM" id="MobiDB-lite"/>
    </source>
</evidence>
<feature type="transmembrane region" description="Helical" evidence="8">
    <location>
        <begin position="33"/>
        <end position="54"/>
    </location>
</feature>
<feature type="transmembrane region" description="Helical" evidence="8">
    <location>
        <begin position="97"/>
        <end position="116"/>
    </location>
</feature>
<keyword evidence="2" id="KW-0813">Transport</keyword>